<dbReference type="EMBL" id="MU275863">
    <property type="protein sequence ID" value="KAI0050343.1"/>
    <property type="molecule type" value="Genomic_DNA"/>
</dbReference>
<keyword evidence="2" id="KW-1185">Reference proteome</keyword>
<sequence length="535" mass="57902">MSARQASSSPRPDVGASAKWNSSKKQPNAFFKAVSRKFHARAHNHRPGPSSATTGRASVPLRNSFIARQDATLQECGLLLSSHPTQAARDRSYAILEGRRAPVDAESRRIADTSRYVRTAGRTESSARDWEGDGSSSVLDISPGKLDTAPAREDAIKDPPSLKPSSAASAEHGTSENHDGPEGDGQPTRSSDDESGFSLATRKRRDLQATAAHDGPSPSTPSQGRRPSPLAVEIPNTSTQPAQQPAQHPVQPVSSPRTSVASIPHLPPSPSDEYNPLREQVELVPAPAPRKPQRRRTRPLPAVPTAQKQNARPLPRPLPRLDDDRRPTISLYLPDSEMRSPSERGPLPLIDPSLSPCTPELSAPLTTASTSPWSQPPTPGTALVDDARIAAPPLSTSQEHDHAEARPISVPGHPPESSPAPFESSPAPSVAEESSLPTQFRLQPNRRAPDNQRRTSMGAFSMKLTGMLKVHHALSVSRLRRPRAYTESDVTPQPLEKTEEAQEAQKTPTDGERNKEILKKLSRTYGIPTEHSFTD</sequence>
<dbReference type="Proteomes" id="UP000814033">
    <property type="component" value="Unassembled WGS sequence"/>
</dbReference>
<name>A0ACB8S2P1_9AGAM</name>
<comment type="caution">
    <text evidence="1">The sequence shown here is derived from an EMBL/GenBank/DDBJ whole genome shotgun (WGS) entry which is preliminary data.</text>
</comment>
<organism evidence="1 2">
    <name type="scientific">Auriscalpium vulgare</name>
    <dbReference type="NCBI Taxonomy" id="40419"/>
    <lineage>
        <taxon>Eukaryota</taxon>
        <taxon>Fungi</taxon>
        <taxon>Dikarya</taxon>
        <taxon>Basidiomycota</taxon>
        <taxon>Agaricomycotina</taxon>
        <taxon>Agaricomycetes</taxon>
        <taxon>Russulales</taxon>
        <taxon>Auriscalpiaceae</taxon>
        <taxon>Auriscalpium</taxon>
    </lineage>
</organism>
<accession>A0ACB8S2P1</accession>
<protein>
    <submittedName>
        <fullName evidence="1">Uncharacterized protein</fullName>
    </submittedName>
</protein>
<proteinExistence type="predicted"/>
<reference evidence="1" key="2">
    <citation type="journal article" date="2022" name="New Phytol.">
        <title>Evolutionary transition to the ectomycorrhizal habit in the genomes of a hyperdiverse lineage of mushroom-forming fungi.</title>
        <authorList>
            <person name="Looney B."/>
            <person name="Miyauchi S."/>
            <person name="Morin E."/>
            <person name="Drula E."/>
            <person name="Courty P.E."/>
            <person name="Kohler A."/>
            <person name="Kuo A."/>
            <person name="LaButti K."/>
            <person name="Pangilinan J."/>
            <person name="Lipzen A."/>
            <person name="Riley R."/>
            <person name="Andreopoulos W."/>
            <person name="He G."/>
            <person name="Johnson J."/>
            <person name="Nolan M."/>
            <person name="Tritt A."/>
            <person name="Barry K.W."/>
            <person name="Grigoriev I.V."/>
            <person name="Nagy L.G."/>
            <person name="Hibbett D."/>
            <person name="Henrissat B."/>
            <person name="Matheny P.B."/>
            <person name="Labbe J."/>
            <person name="Martin F.M."/>
        </authorList>
    </citation>
    <scope>NUCLEOTIDE SEQUENCE</scope>
    <source>
        <strain evidence="1">FP105234-sp</strain>
    </source>
</reference>
<evidence type="ECO:0000313" key="1">
    <source>
        <dbReference type="EMBL" id="KAI0050343.1"/>
    </source>
</evidence>
<gene>
    <name evidence="1" type="ORF">FA95DRAFT_1603686</name>
</gene>
<reference evidence="1" key="1">
    <citation type="submission" date="2021-02" db="EMBL/GenBank/DDBJ databases">
        <authorList>
            <consortium name="DOE Joint Genome Institute"/>
            <person name="Ahrendt S."/>
            <person name="Looney B.P."/>
            <person name="Miyauchi S."/>
            <person name="Morin E."/>
            <person name="Drula E."/>
            <person name="Courty P.E."/>
            <person name="Chicoki N."/>
            <person name="Fauchery L."/>
            <person name="Kohler A."/>
            <person name="Kuo A."/>
            <person name="Labutti K."/>
            <person name="Pangilinan J."/>
            <person name="Lipzen A."/>
            <person name="Riley R."/>
            <person name="Andreopoulos W."/>
            <person name="He G."/>
            <person name="Johnson J."/>
            <person name="Barry K.W."/>
            <person name="Grigoriev I.V."/>
            <person name="Nagy L."/>
            <person name="Hibbett D."/>
            <person name="Henrissat B."/>
            <person name="Matheny P.B."/>
            <person name="Labbe J."/>
            <person name="Martin F."/>
        </authorList>
    </citation>
    <scope>NUCLEOTIDE SEQUENCE</scope>
    <source>
        <strain evidence="1">FP105234-sp</strain>
    </source>
</reference>
<evidence type="ECO:0000313" key="2">
    <source>
        <dbReference type="Proteomes" id="UP000814033"/>
    </source>
</evidence>